<name>A0A1I7LHQ1_9BACL</name>
<protein>
    <submittedName>
        <fullName evidence="1">Uncharacterized protein</fullName>
    </submittedName>
</protein>
<organism evidence="1 2">
    <name type="scientific">Alicyclobacillus macrosporangiidus</name>
    <dbReference type="NCBI Taxonomy" id="392015"/>
    <lineage>
        <taxon>Bacteria</taxon>
        <taxon>Bacillati</taxon>
        <taxon>Bacillota</taxon>
        <taxon>Bacilli</taxon>
        <taxon>Bacillales</taxon>
        <taxon>Alicyclobacillaceae</taxon>
        <taxon>Alicyclobacillus</taxon>
    </lineage>
</organism>
<gene>
    <name evidence="1" type="ORF">SAMN05421543_1528</name>
</gene>
<dbReference type="AlphaFoldDB" id="A0A1I7LHQ1"/>
<dbReference type="EMBL" id="FPBV01000052">
    <property type="protein sequence ID" value="SFV09203.1"/>
    <property type="molecule type" value="Genomic_DNA"/>
</dbReference>
<reference evidence="2" key="1">
    <citation type="submission" date="2016-10" db="EMBL/GenBank/DDBJ databases">
        <authorList>
            <person name="Varghese N."/>
        </authorList>
    </citation>
    <scope>NUCLEOTIDE SEQUENCE [LARGE SCALE GENOMIC DNA]</scope>
    <source>
        <strain evidence="2">DSM 17980</strain>
    </source>
</reference>
<keyword evidence="2" id="KW-1185">Reference proteome</keyword>
<sequence>MTLDEAKQTVQESFDRLGVHMSADSVLYALPGMAVD</sequence>
<evidence type="ECO:0000313" key="2">
    <source>
        <dbReference type="Proteomes" id="UP000183508"/>
    </source>
</evidence>
<accession>A0A1I7LHQ1</accession>
<dbReference type="STRING" id="392015.SAMN05421543_1528"/>
<dbReference type="Proteomes" id="UP000183508">
    <property type="component" value="Unassembled WGS sequence"/>
</dbReference>
<evidence type="ECO:0000313" key="1">
    <source>
        <dbReference type="EMBL" id="SFV09203.1"/>
    </source>
</evidence>
<proteinExistence type="predicted"/>